<dbReference type="PRINTS" id="PR00260">
    <property type="entry name" value="CHEMTRNSDUCR"/>
</dbReference>
<evidence type="ECO:0000256" key="5">
    <source>
        <dbReference type="SAM" id="MobiDB-lite"/>
    </source>
</evidence>
<dbReference type="GO" id="GO:0006935">
    <property type="term" value="P:chemotaxis"/>
    <property type="evidence" value="ECO:0007669"/>
    <property type="project" value="InterPro"/>
</dbReference>
<dbReference type="EMBL" id="CP031417">
    <property type="protein sequence ID" value="AXK83618.1"/>
    <property type="molecule type" value="Genomic_DNA"/>
</dbReference>
<protein>
    <submittedName>
        <fullName evidence="9">HAMP domain-containing protein</fullName>
    </submittedName>
</protein>
<dbReference type="CDD" id="cd11386">
    <property type="entry name" value="MCP_signal"/>
    <property type="match status" value="1"/>
</dbReference>
<dbReference type="CDD" id="cd06225">
    <property type="entry name" value="HAMP"/>
    <property type="match status" value="1"/>
</dbReference>
<evidence type="ECO:0000256" key="2">
    <source>
        <dbReference type="ARBA" id="ARBA00022481"/>
    </source>
</evidence>
<keyword evidence="6" id="KW-0812">Transmembrane</keyword>
<evidence type="ECO:0000313" key="9">
    <source>
        <dbReference type="EMBL" id="AXK83618.1"/>
    </source>
</evidence>
<evidence type="ECO:0000259" key="8">
    <source>
        <dbReference type="PROSITE" id="PS50885"/>
    </source>
</evidence>
<dbReference type="PROSITE" id="PS50885">
    <property type="entry name" value="HAMP"/>
    <property type="match status" value="1"/>
</dbReference>
<evidence type="ECO:0000256" key="4">
    <source>
        <dbReference type="PROSITE-ProRule" id="PRU00284"/>
    </source>
</evidence>
<feature type="domain" description="HAMP" evidence="8">
    <location>
        <begin position="345"/>
        <end position="398"/>
    </location>
</feature>
<dbReference type="InterPro" id="IPR004090">
    <property type="entry name" value="Chemotax_Me-accpt_rcpt"/>
</dbReference>
<evidence type="ECO:0000256" key="6">
    <source>
        <dbReference type="SAM" id="Phobius"/>
    </source>
</evidence>
<comment type="subcellular location">
    <subcellularLocation>
        <location evidence="1">Membrane</location>
    </subcellularLocation>
</comment>
<evidence type="ECO:0000256" key="3">
    <source>
        <dbReference type="ARBA" id="ARBA00029447"/>
    </source>
</evidence>
<dbReference type="PROSITE" id="PS50111">
    <property type="entry name" value="CHEMOTAXIS_TRANSDUC_2"/>
    <property type="match status" value="1"/>
</dbReference>
<comment type="similarity">
    <text evidence="3">Belongs to the methyl-accepting chemotaxis (MCP) protein family.</text>
</comment>
<evidence type="ECO:0000256" key="1">
    <source>
        <dbReference type="ARBA" id="ARBA00004370"/>
    </source>
</evidence>
<organism evidence="9 10">
    <name type="scientific">Pseudolabrys taiwanensis</name>
    <dbReference type="NCBI Taxonomy" id="331696"/>
    <lineage>
        <taxon>Bacteria</taxon>
        <taxon>Pseudomonadati</taxon>
        <taxon>Pseudomonadota</taxon>
        <taxon>Alphaproteobacteria</taxon>
        <taxon>Hyphomicrobiales</taxon>
        <taxon>Xanthobacteraceae</taxon>
        <taxon>Pseudolabrys</taxon>
    </lineage>
</organism>
<dbReference type="GO" id="GO:0005886">
    <property type="term" value="C:plasma membrane"/>
    <property type="evidence" value="ECO:0007669"/>
    <property type="project" value="TreeGrafter"/>
</dbReference>
<evidence type="ECO:0000259" key="7">
    <source>
        <dbReference type="PROSITE" id="PS50111"/>
    </source>
</evidence>
<keyword evidence="10" id="KW-1185">Reference proteome</keyword>
<dbReference type="InterPro" id="IPR051310">
    <property type="entry name" value="MCP_chemotaxis"/>
</dbReference>
<name>A0A346A371_9HYPH</name>
<gene>
    <name evidence="9" type="ORF">DW352_25670</name>
</gene>
<sequence length="679" mass="72167">MINRLSVSVLLKSTFGLAAAIIAVMLATGAWSSWDRLKITSKIVDNAEASTHLFAALHNLRVDRSSSFRDLNNEKPIGLSPLLRTTRAAEVAAYDASLKALKAVEFPAGSTAVADLERSIRKMIELQKESEQALSVPKAQRRAGIADEYFQVANTTVDQLDRLSTEMVQAIKLKDAFVDQVMQLKQLAWTMRENAGDAAVFVSNALVGRFAPDVLSQYQVSIGKSKVALATIEDFAAGLPLPARFNETLQKAKADYLGPDYAARQIAVLKAVSAGEKVNVDPSSWVPESVAKLSVLLQVAEISLQAAKDYATEQNAQARRNLFIQLGLLAVAIAVSVSMMLMITRRIANPLVMVQKVMVQIAGGDFNVALPKTDRKDEIGQIITAANEMVGQVSATITNIKASAREVTNASSEIALATTDLSQRTEEQAASLEETSASMEEISATVRKNAENAQRAQQSALGTQKVADRGGAVAGKAVQAMARIEESSGKIADIIGVIDEIARQTNLLALNAAVEAARAGEAGRGFAVVATEVRSLAQRSSQAAKDIAELITNSGSQVKEGVGLVNEAGNALNEIVDSIREVAALVSDIATASVEQAQGLEEVGKALAQMDEVTQRNSALVEENAATAQTLEQQAKSMDEQVAYFKTEETSAAAPRASNTAPARTPKAKPQAMPARTAA</sequence>
<keyword evidence="6" id="KW-1133">Transmembrane helix</keyword>
<accession>A0A346A371</accession>
<dbReference type="InterPro" id="IPR004089">
    <property type="entry name" value="MCPsignal_dom"/>
</dbReference>
<dbReference type="RefSeq" id="WP_115693997.1">
    <property type="nucleotide sequence ID" value="NZ_CP031417.1"/>
</dbReference>
<dbReference type="Pfam" id="PF00015">
    <property type="entry name" value="MCPsignal"/>
    <property type="match status" value="1"/>
</dbReference>
<feature type="compositionally biased region" description="Low complexity" evidence="5">
    <location>
        <begin position="650"/>
        <end position="665"/>
    </location>
</feature>
<keyword evidence="6" id="KW-0472">Membrane</keyword>
<dbReference type="GO" id="GO:0007165">
    <property type="term" value="P:signal transduction"/>
    <property type="evidence" value="ECO:0007669"/>
    <property type="project" value="UniProtKB-KW"/>
</dbReference>
<dbReference type="InterPro" id="IPR003660">
    <property type="entry name" value="HAMP_dom"/>
</dbReference>
<dbReference type="SMART" id="SM00304">
    <property type="entry name" value="HAMP"/>
    <property type="match status" value="1"/>
</dbReference>
<dbReference type="KEGG" id="ptaw:DW352_25670"/>
<dbReference type="SMART" id="SM00283">
    <property type="entry name" value="MA"/>
    <property type="match status" value="1"/>
</dbReference>
<reference evidence="9 10" key="1">
    <citation type="submission" date="2018-07" db="EMBL/GenBank/DDBJ databases">
        <authorList>
            <person name="Quirk P.G."/>
            <person name="Krulwich T.A."/>
        </authorList>
    </citation>
    <scope>NUCLEOTIDE SEQUENCE [LARGE SCALE GENOMIC DNA]</scope>
    <source>
        <strain evidence="9 10">CC-BB4</strain>
    </source>
</reference>
<keyword evidence="4" id="KW-0807">Transducer</keyword>
<dbReference type="PANTHER" id="PTHR43531">
    <property type="entry name" value="PROTEIN ICFG"/>
    <property type="match status" value="1"/>
</dbReference>
<dbReference type="Pfam" id="PF00672">
    <property type="entry name" value="HAMP"/>
    <property type="match status" value="1"/>
</dbReference>
<dbReference type="AlphaFoldDB" id="A0A346A371"/>
<dbReference type="FunFam" id="1.10.287.950:FF:000001">
    <property type="entry name" value="Methyl-accepting chemotaxis sensory transducer"/>
    <property type="match status" value="1"/>
</dbReference>
<feature type="transmembrane region" description="Helical" evidence="6">
    <location>
        <begin position="322"/>
        <end position="343"/>
    </location>
</feature>
<dbReference type="Proteomes" id="UP000254889">
    <property type="component" value="Chromosome"/>
</dbReference>
<dbReference type="SUPFAM" id="SSF58104">
    <property type="entry name" value="Methyl-accepting chemotaxis protein (MCP) signaling domain"/>
    <property type="match status" value="1"/>
</dbReference>
<dbReference type="GO" id="GO:0004888">
    <property type="term" value="F:transmembrane signaling receptor activity"/>
    <property type="evidence" value="ECO:0007669"/>
    <property type="project" value="InterPro"/>
</dbReference>
<evidence type="ECO:0000313" key="10">
    <source>
        <dbReference type="Proteomes" id="UP000254889"/>
    </source>
</evidence>
<feature type="region of interest" description="Disordered" evidence="5">
    <location>
        <begin position="648"/>
        <end position="679"/>
    </location>
</feature>
<dbReference type="PANTHER" id="PTHR43531:SF14">
    <property type="entry name" value="METHYL-ACCEPTING CHEMOTAXIS PROTEIN I-RELATED"/>
    <property type="match status" value="1"/>
</dbReference>
<proteinExistence type="inferred from homology"/>
<dbReference type="Gene3D" id="1.10.287.950">
    <property type="entry name" value="Methyl-accepting chemotaxis protein"/>
    <property type="match status" value="1"/>
</dbReference>
<dbReference type="OrthoDB" id="8456673at2"/>
<feature type="domain" description="Methyl-accepting transducer" evidence="7">
    <location>
        <begin position="403"/>
        <end position="632"/>
    </location>
</feature>
<keyword evidence="2" id="KW-0488">Methylation</keyword>